<protein>
    <submittedName>
        <fullName evidence="4">Zn(2)-C6 fungal-type DNA-binding domain protein</fullName>
    </submittedName>
</protein>
<evidence type="ECO:0000256" key="1">
    <source>
        <dbReference type="ARBA" id="ARBA00023242"/>
    </source>
</evidence>
<dbReference type="GO" id="GO:0008270">
    <property type="term" value="F:zinc ion binding"/>
    <property type="evidence" value="ECO:0007669"/>
    <property type="project" value="InterPro"/>
</dbReference>
<reference evidence="4 5" key="1">
    <citation type="journal article" date="2011" name="PLoS Genet.">
        <title>Genome sequencing and comparative transcriptomics of the model entomopathogenic fungi Metarhizium anisopliae and M. acridum.</title>
        <authorList>
            <person name="Gao Q."/>
            <person name="Jin K."/>
            <person name="Ying S.H."/>
            <person name="Zhang Y."/>
            <person name="Xiao G."/>
            <person name="Shang Y."/>
            <person name="Duan Z."/>
            <person name="Hu X."/>
            <person name="Xie X.Q."/>
            <person name="Zhou G."/>
            <person name="Peng G."/>
            <person name="Luo Z."/>
            <person name="Huang W."/>
            <person name="Wang B."/>
            <person name="Fang W."/>
            <person name="Wang S."/>
            <person name="Zhong Y."/>
            <person name="Ma L.J."/>
            <person name="St Leger R.J."/>
            <person name="Zhao G.P."/>
            <person name="Pei Y."/>
            <person name="Feng M.G."/>
            <person name="Xia Y."/>
            <person name="Wang C."/>
        </authorList>
    </citation>
    <scope>NUCLEOTIDE SEQUENCE [LARGE SCALE GENOMIC DNA]</scope>
    <source>
        <strain evidence="5">ARSEF 23 / ATCC MYA-3075</strain>
    </source>
</reference>
<feature type="region of interest" description="Disordered" evidence="2">
    <location>
        <begin position="20"/>
        <end position="71"/>
    </location>
</feature>
<dbReference type="GO" id="GO:0000981">
    <property type="term" value="F:DNA-binding transcription factor activity, RNA polymerase II-specific"/>
    <property type="evidence" value="ECO:0007669"/>
    <property type="project" value="InterPro"/>
</dbReference>
<keyword evidence="5" id="KW-1185">Reference proteome</keyword>
<evidence type="ECO:0000313" key="4">
    <source>
        <dbReference type="EMBL" id="EFY97840.2"/>
    </source>
</evidence>
<comment type="caution">
    <text evidence="4">The sequence shown here is derived from an EMBL/GenBank/DDBJ whole genome shotgun (WGS) entry which is preliminary data.</text>
</comment>
<dbReference type="CDD" id="cd00067">
    <property type="entry name" value="GAL4"/>
    <property type="match status" value="1"/>
</dbReference>
<feature type="domain" description="Zn(2)-C6 fungal-type" evidence="3">
    <location>
        <begin position="78"/>
        <end position="108"/>
    </location>
</feature>
<keyword evidence="1" id="KW-0539">Nucleus</keyword>
<evidence type="ECO:0000313" key="5">
    <source>
        <dbReference type="Proteomes" id="UP000002498"/>
    </source>
</evidence>
<dbReference type="GO" id="GO:0003677">
    <property type="term" value="F:DNA binding"/>
    <property type="evidence" value="ECO:0007669"/>
    <property type="project" value="UniProtKB-KW"/>
</dbReference>
<feature type="compositionally biased region" description="Polar residues" evidence="2">
    <location>
        <begin position="20"/>
        <end position="50"/>
    </location>
</feature>
<dbReference type="PROSITE" id="PS50048">
    <property type="entry name" value="ZN2_CY6_FUNGAL_2"/>
    <property type="match status" value="1"/>
</dbReference>
<dbReference type="AlphaFoldDB" id="E9F2X4"/>
<gene>
    <name evidence="4" type="ORF">MAA_06623</name>
</gene>
<dbReference type="Pfam" id="PF00172">
    <property type="entry name" value="Zn_clus"/>
    <property type="match status" value="1"/>
</dbReference>
<evidence type="ECO:0000256" key="2">
    <source>
        <dbReference type="SAM" id="MobiDB-lite"/>
    </source>
</evidence>
<dbReference type="SUPFAM" id="SSF57701">
    <property type="entry name" value="Zn2/Cys6 DNA-binding domain"/>
    <property type="match status" value="1"/>
</dbReference>
<reference evidence="4 5" key="2">
    <citation type="journal article" date="2014" name="Proc. Natl. Acad. Sci. U.S.A.">
        <title>Trajectory and genomic determinants of fungal-pathogen speciation and host adaptation.</title>
        <authorList>
            <person name="Hu X."/>
            <person name="Xiao G."/>
            <person name="Zheng P."/>
            <person name="Shang Y."/>
            <person name="Su Y."/>
            <person name="Zhang X."/>
            <person name="Liu X."/>
            <person name="Zhan S."/>
            <person name="St Leger R.J."/>
            <person name="Wang C."/>
        </authorList>
    </citation>
    <scope>GENOME REANNOTATION</scope>
    <source>
        <strain evidence="5">ARSEF 23 / ATCC MYA-3075</strain>
    </source>
</reference>
<dbReference type="InterPro" id="IPR001138">
    <property type="entry name" value="Zn2Cys6_DnaBD"/>
</dbReference>
<dbReference type="Proteomes" id="UP000002498">
    <property type="component" value="Unassembled WGS sequence"/>
</dbReference>
<dbReference type="SMART" id="SM00066">
    <property type="entry name" value="GAL4"/>
    <property type="match status" value="1"/>
</dbReference>
<dbReference type="InterPro" id="IPR036864">
    <property type="entry name" value="Zn2-C6_fun-type_DNA-bd_sf"/>
</dbReference>
<evidence type="ECO:0000259" key="3">
    <source>
        <dbReference type="PROSITE" id="PS50048"/>
    </source>
</evidence>
<keyword evidence="4" id="KW-0238">DNA-binding</keyword>
<dbReference type="GeneID" id="19260909"/>
<dbReference type="OrthoDB" id="4356994at2759"/>
<dbReference type="CDD" id="cd12148">
    <property type="entry name" value="fungal_TF_MHR"/>
    <property type="match status" value="1"/>
</dbReference>
<accession>E9F2X4</accession>
<proteinExistence type="predicted"/>
<dbReference type="Gene3D" id="4.10.240.10">
    <property type="entry name" value="Zn(2)-C6 fungal-type DNA-binding domain"/>
    <property type="match status" value="1"/>
</dbReference>
<name>E9F2X4_METRA</name>
<dbReference type="KEGG" id="maj:MAA_06623"/>
<dbReference type="PANTHER" id="PTHR47785">
    <property type="entry name" value="ZN(II)2CYS6 TRANSCRIPTION FACTOR (EUROFUNG)-RELATED-RELATED"/>
    <property type="match status" value="1"/>
</dbReference>
<organism evidence="4 5">
    <name type="scientific">Metarhizium robertsii (strain ARSEF 23 / ATCC MYA-3075)</name>
    <name type="common">Metarhizium anisopliae (strain ARSEF 23)</name>
    <dbReference type="NCBI Taxonomy" id="655844"/>
    <lineage>
        <taxon>Eukaryota</taxon>
        <taxon>Fungi</taxon>
        <taxon>Dikarya</taxon>
        <taxon>Ascomycota</taxon>
        <taxon>Pezizomycotina</taxon>
        <taxon>Sordariomycetes</taxon>
        <taxon>Hypocreomycetidae</taxon>
        <taxon>Hypocreales</taxon>
        <taxon>Clavicipitaceae</taxon>
        <taxon>Metarhizium</taxon>
    </lineage>
</organism>
<dbReference type="HOGENOM" id="CLU_004835_2_0_1"/>
<dbReference type="PANTHER" id="PTHR47785:SF5">
    <property type="entry name" value="ZN(II)2CYS6 TRANSCRIPTION FACTOR (EUROFUNG)"/>
    <property type="match status" value="1"/>
</dbReference>
<dbReference type="RefSeq" id="XP_007822812.2">
    <property type="nucleotide sequence ID" value="XM_007824621.2"/>
</dbReference>
<dbReference type="InterPro" id="IPR053181">
    <property type="entry name" value="EcdB-like_regulator"/>
</dbReference>
<dbReference type="EMBL" id="ADNJ02000011">
    <property type="protein sequence ID" value="EFY97840.2"/>
    <property type="molecule type" value="Genomic_DNA"/>
</dbReference>
<dbReference type="PROSITE" id="PS00463">
    <property type="entry name" value="ZN2_CY6_FUNGAL_1"/>
    <property type="match status" value="1"/>
</dbReference>
<sequence>MPRWLLTLEILCSTPSQHQVSISATSRNSNPATEMSTTRRASSVRGSTTPKRPRRALLAENATQDGATGDAPRRAPMACRVCRARKVKCSNERPTCAGCVRLGCECVYPVPAVPYETQPNNQSSNGIASTLQEILRRLPPTAETCQNHASNQSSVGTSATFTTLDYMFQWPIFCSSLGECSAETNILATNHFHEPDQLASSGLGLPLFDSGEVAQLLTRFLRLVHVMNPILDCTTLMHHGRVVAELGLQWDAKTCLVLLAMALGSIAKPLETRLEPLESASRSVSGDDEKSRQQAELYYQYALRRIGMIGGSLTACQCHFLNGIYLLYTLRPVQAWQAFFHASSLYTVYLKSRAAAQQIGPGHYHDDALIGDESCSGEKLRCCLEQRLYWSCIKSESEICTEVDLPRSELGKMEYPYLFPSPPTPKSVDGLHDTHDMGAVGMLAPTALLSVDDAAEKQDFKTLHEHSWFSYLSNIALLRISSRVDDEFYTKPPSLWASMNLLDMANTAWDLEKQLLQWQHTLPSSISCFGEPVSLSTVTELQLATWLHCTSVRLRMYRPFLYRLALQQGHDWPLADALKQFADKAVVLSLNPLHTLGLQHRHAGSWFRCRESASRVLILICARKIGLVSKMGLEQQVQDMLGICLAHLRFWEEEAEDIRRVRQVLEPMS</sequence>